<feature type="compositionally biased region" description="Low complexity" evidence="1">
    <location>
        <begin position="326"/>
        <end position="340"/>
    </location>
</feature>
<evidence type="ECO:0000256" key="2">
    <source>
        <dbReference type="SAM" id="Phobius"/>
    </source>
</evidence>
<dbReference type="Proteomes" id="UP000027222">
    <property type="component" value="Unassembled WGS sequence"/>
</dbReference>
<gene>
    <name evidence="3" type="ORF">GALMADRAFT_143102</name>
</gene>
<evidence type="ECO:0000256" key="1">
    <source>
        <dbReference type="SAM" id="MobiDB-lite"/>
    </source>
</evidence>
<feature type="region of interest" description="Disordered" evidence="1">
    <location>
        <begin position="275"/>
        <end position="348"/>
    </location>
</feature>
<sequence>MAAPDFVIVDDSNPTIKYGAGWTLDNNADTPLGTTGPPLYNTLHSATSQTKFTFTYNGAFGSLFVIGSVVSDSPPSWNCTVDNKPLPTFQPQEQTNHFQLCGSTAGPGITGDHTLQVNVDASEGSPFAFDYVLYTPAPKIRPGDLTFDSSNAQIQYGPLWTQTPLGQVTLSAGEKLEFDFNGHSLTWFGFFNENIPSGQATATYSMDGLDPITFFINNAQSGQSEMTDQLFFQTPPFPVGRHHLEVVFRGSEDGIPLSLNRIVVQNNTVGIQPTAFPSDALGPGTVPTAGLSRSLSPAVSASTGTPPTIPVPTGQFQASGSRPGATSSTTSRPSVTPTPSGASGVRKSSPQPIVIVGIIIVVAVVFICIALLIRRRRLRRISDSSRAMYGRPDPFHHLPMVELNPTSGKHQEHVRLPSIDVDREGTIPSPSTTIARRWLETTASVFRINPAWSTKQAETISTPSPSSRRPPRVMMHQDSGVQLPQPDGESEIIEVPPAYGSISGR</sequence>
<accession>A0A067SZP0</accession>
<dbReference type="STRING" id="685588.A0A067SZP0"/>
<dbReference type="Gene3D" id="2.60.120.260">
    <property type="entry name" value="Galactose-binding domain-like"/>
    <property type="match status" value="1"/>
</dbReference>
<name>A0A067SZP0_GALM3</name>
<organism evidence="3 4">
    <name type="scientific">Galerina marginata (strain CBS 339.88)</name>
    <dbReference type="NCBI Taxonomy" id="685588"/>
    <lineage>
        <taxon>Eukaryota</taxon>
        <taxon>Fungi</taxon>
        <taxon>Dikarya</taxon>
        <taxon>Basidiomycota</taxon>
        <taxon>Agaricomycotina</taxon>
        <taxon>Agaricomycetes</taxon>
        <taxon>Agaricomycetidae</taxon>
        <taxon>Agaricales</taxon>
        <taxon>Agaricineae</taxon>
        <taxon>Strophariaceae</taxon>
        <taxon>Galerina</taxon>
    </lineage>
</organism>
<reference evidence="4" key="1">
    <citation type="journal article" date="2014" name="Proc. Natl. Acad. Sci. U.S.A.">
        <title>Extensive sampling of basidiomycete genomes demonstrates inadequacy of the white-rot/brown-rot paradigm for wood decay fungi.</title>
        <authorList>
            <person name="Riley R."/>
            <person name="Salamov A.A."/>
            <person name="Brown D.W."/>
            <person name="Nagy L.G."/>
            <person name="Floudas D."/>
            <person name="Held B.W."/>
            <person name="Levasseur A."/>
            <person name="Lombard V."/>
            <person name="Morin E."/>
            <person name="Otillar R."/>
            <person name="Lindquist E.A."/>
            <person name="Sun H."/>
            <person name="LaButti K.M."/>
            <person name="Schmutz J."/>
            <person name="Jabbour D."/>
            <person name="Luo H."/>
            <person name="Baker S.E."/>
            <person name="Pisabarro A.G."/>
            <person name="Walton J.D."/>
            <person name="Blanchette R.A."/>
            <person name="Henrissat B."/>
            <person name="Martin F."/>
            <person name="Cullen D."/>
            <person name="Hibbett D.S."/>
            <person name="Grigoriev I.V."/>
        </authorList>
    </citation>
    <scope>NUCLEOTIDE SEQUENCE [LARGE SCALE GENOMIC DNA]</scope>
    <source>
        <strain evidence="4">CBS 339.88</strain>
    </source>
</reference>
<keyword evidence="2" id="KW-1133">Transmembrane helix</keyword>
<evidence type="ECO:0000313" key="3">
    <source>
        <dbReference type="EMBL" id="KDR72243.1"/>
    </source>
</evidence>
<evidence type="ECO:0000313" key="4">
    <source>
        <dbReference type="Proteomes" id="UP000027222"/>
    </source>
</evidence>
<feature type="compositionally biased region" description="Polar residues" evidence="1">
    <location>
        <begin position="291"/>
        <end position="302"/>
    </location>
</feature>
<dbReference type="EMBL" id="KL142389">
    <property type="protein sequence ID" value="KDR72243.1"/>
    <property type="molecule type" value="Genomic_DNA"/>
</dbReference>
<feature type="region of interest" description="Disordered" evidence="1">
    <location>
        <begin position="456"/>
        <end position="505"/>
    </location>
</feature>
<feature type="transmembrane region" description="Helical" evidence="2">
    <location>
        <begin position="353"/>
        <end position="373"/>
    </location>
</feature>
<dbReference type="AlphaFoldDB" id="A0A067SZP0"/>
<proteinExistence type="predicted"/>
<feature type="compositionally biased region" description="Low complexity" evidence="1">
    <location>
        <begin position="303"/>
        <end position="314"/>
    </location>
</feature>
<keyword evidence="2" id="KW-0812">Transmembrane</keyword>
<dbReference type="OrthoDB" id="3013353at2759"/>
<keyword evidence="4" id="KW-1185">Reference proteome</keyword>
<dbReference type="HOGENOM" id="CLU_036313_2_1_1"/>
<keyword evidence="2" id="KW-0472">Membrane</keyword>
<protein>
    <submittedName>
        <fullName evidence="3">Uncharacterized protein</fullName>
    </submittedName>
</protein>